<proteinExistence type="predicted"/>
<name>A0A6I4XM17_ENTGA</name>
<accession>A0A6I4XM17</accession>
<comment type="caution">
    <text evidence="1">The sequence shown here is derived from an EMBL/GenBank/DDBJ whole genome shotgun (WGS) entry which is preliminary data.</text>
</comment>
<evidence type="ECO:0000313" key="1">
    <source>
        <dbReference type="EMBL" id="MXS27726.1"/>
    </source>
</evidence>
<organism evidence="1 2">
    <name type="scientific">Enterococcus gallinarum</name>
    <dbReference type="NCBI Taxonomy" id="1353"/>
    <lineage>
        <taxon>Bacteria</taxon>
        <taxon>Bacillati</taxon>
        <taxon>Bacillota</taxon>
        <taxon>Bacilli</taxon>
        <taxon>Lactobacillales</taxon>
        <taxon>Enterococcaceae</taxon>
        <taxon>Enterococcus</taxon>
    </lineage>
</organism>
<evidence type="ECO:0000313" key="2">
    <source>
        <dbReference type="Proteomes" id="UP000439965"/>
    </source>
</evidence>
<protein>
    <submittedName>
        <fullName evidence="1">Uncharacterized protein</fullName>
    </submittedName>
</protein>
<dbReference type="EMBL" id="WVTI01000160">
    <property type="protein sequence ID" value="MXS27726.1"/>
    <property type="molecule type" value="Genomic_DNA"/>
</dbReference>
<feature type="non-terminal residue" evidence="1">
    <location>
        <position position="1"/>
    </location>
</feature>
<reference evidence="1 2" key="1">
    <citation type="submission" date="2019-04" db="EMBL/GenBank/DDBJ databases">
        <title>Step-wise assembly of the neonatal virome modulated by breast feeding.</title>
        <authorList>
            <person name="Liang G."/>
            <person name="Bushman F."/>
        </authorList>
    </citation>
    <scope>NUCLEOTIDE SEQUENCE [LARGE SCALE GENOMIC DNA]</scope>
    <source>
        <strain evidence="1 2">E3404</strain>
    </source>
</reference>
<dbReference type="Proteomes" id="UP000439965">
    <property type="component" value="Unassembled WGS sequence"/>
</dbReference>
<gene>
    <name evidence="1" type="ORF">GTI89_16900</name>
</gene>
<dbReference type="AlphaFoldDB" id="A0A6I4XM17"/>
<sequence length="57" mass="6499">FMANVKYIGNDTKKSEKGKIHVRNGNYTACGARIDDNPEDWENTTQYVTCEKKGCKK</sequence>